<evidence type="ECO:0000256" key="3">
    <source>
        <dbReference type="ARBA" id="ARBA00022723"/>
    </source>
</evidence>
<dbReference type="InterPro" id="IPR037207">
    <property type="entry name" value="Nuop51_4Fe4S-bd_sf"/>
</dbReference>
<evidence type="ECO:0000256" key="1">
    <source>
        <dbReference type="ARBA" id="ARBA00007523"/>
    </source>
</evidence>
<feature type="domain" description="NADH-ubiquinone oxidoreductase 51kDa subunit iron-sulphur binding" evidence="7">
    <location>
        <begin position="309"/>
        <end position="354"/>
    </location>
</feature>
<feature type="compositionally biased region" description="Low complexity" evidence="6">
    <location>
        <begin position="1"/>
        <end position="18"/>
    </location>
</feature>
<dbReference type="Gene3D" id="3.10.20.600">
    <property type="match status" value="1"/>
</dbReference>
<dbReference type="Pfam" id="PF10589">
    <property type="entry name" value="NADH_4Fe-4S"/>
    <property type="match status" value="1"/>
</dbReference>
<dbReference type="SMART" id="SM00928">
    <property type="entry name" value="NADH_4Fe-4S"/>
    <property type="match status" value="1"/>
</dbReference>
<dbReference type="Gene3D" id="3.40.50.11540">
    <property type="entry name" value="NADH-ubiquinone oxidoreductase 51kDa subunit"/>
    <property type="match status" value="1"/>
</dbReference>
<evidence type="ECO:0000313" key="8">
    <source>
        <dbReference type="EMBL" id="GAA4987713.1"/>
    </source>
</evidence>
<feature type="region of interest" description="Disordered" evidence="6">
    <location>
        <begin position="1"/>
        <end position="40"/>
    </location>
</feature>
<dbReference type="InterPro" id="IPR011538">
    <property type="entry name" value="Nuo51_FMN-bd"/>
</dbReference>
<dbReference type="Pfam" id="PF01512">
    <property type="entry name" value="Complex1_51K"/>
    <property type="match status" value="1"/>
</dbReference>
<dbReference type="SUPFAM" id="SSF142984">
    <property type="entry name" value="Nqo1 middle domain-like"/>
    <property type="match status" value="1"/>
</dbReference>
<evidence type="ECO:0000313" key="9">
    <source>
        <dbReference type="Proteomes" id="UP001500466"/>
    </source>
</evidence>
<dbReference type="InterPro" id="IPR019575">
    <property type="entry name" value="Nuop51_4Fe4S-bd"/>
</dbReference>
<name>A0ABP9I494_9ACTN</name>
<keyword evidence="3" id="KW-0479">Metal-binding</keyword>
<comment type="caution">
    <text evidence="8">The sequence shown here is derived from an EMBL/GenBank/DDBJ whole genome shotgun (WGS) entry which is preliminary data.</text>
</comment>
<reference evidence="9" key="1">
    <citation type="journal article" date="2019" name="Int. J. Syst. Evol. Microbiol.">
        <title>The Global Catalogue of Microorganisms (GCM) 10K type strain sequencing project: providing services to taxonomists for standard genome sequencing and annotation.</title>
        <authorList>
            <consortium name="The Broad Institute Genomics Platform"/>
            <consortium name="The Broad Institute Genome Sequencing Center for Infectious Disease"/>
            <person name="Wu L."/>
            <person name="Ma J."/>
        </authorList>
    </citation>
    <scope>NUCLEOTIDE SEQUENCE [LARGE SCALE GENOMIC DNA]</scope>
    <source>
        <strain evidence="9">JCM 17986</strain>
    </source>
</reference>
<keyword evidence="5" id="KW-0411">Iron-sulfur</keyword>
<dbReference type="Proteomes" id="UP001500466">
    <property type="component" value="Unassembled WGS sequence"/>
</dbReference>
<proteinExistence type="inferred from homology"/>
<dbReference type="EMBL" id="BAABHS010000034">
    <property type="protein sequence ID" value="GAA4987713.1"/>
    <property type="molecule type" value="Genomic_DNA"/>
</dbReference>
<dbReference type="InterPro" id="IPR037225">
    <property type="entry name" value="Nuo51_FMN-bd_sf"/>
</dbReference>
<gene>
    <name evidence="8" type="ORF">GCM10023205_68180</name>
</gene>
<accession>A0ABP9I494</accession>
<sequence>MDAVSPVTVPAAPPGAAADQGRVPDAAPHPGTPARLTADPAREPAIALRGSPLIDALDAAALRGRGGAAFPAAVKWRAVRSAPCVVVANGAEGEPASWKDRYLLRARPGLVLDGLLLAAEALGAVRALLYVGRPEDEAAVRTALARHPGAGGVEVVAVADRYVAGEETAVVRAVNDGIAMPTVKPPRPFERGIDGRPTLVQNVETLAHAAWIARHGAEAFRAVGTAGSPGTALVTVDGAVSEVALGTPLSELFAARDQAVPPPAVLAGGYFGGLLAPDRFGLPLDYDAFRAAGSGLGCAAFGVVRDCPVDTAVRVAHYLAAESSRQCGVCLNGTRAMAEALGRVATGHAAPDDPANLARWSETLPGRGACALLDGAALLVRSLLGGFPGAVAAHLDHGCAVCAAERSTS</sequence>
<dbReference type="SUPFAM" id="SSF142019">
    <property type="entry name" value="Nqo1 FMN-binding domain-like"/>
    <property type="match status" value="1"/>
</dbReference>
<evidence type="ECO:0000256" key="6">
    <source>
        <dbReference type="SAM" id="MobiDB-lite"/>
    </source>
</evidence>
<dbReference type="PANTHER" id="PTHR43578">
    <property type="entry name" value="NADH-QUINONE OXIDOREDUCTASE SUBUNIT F"/>
    <property type="match status" value="1"/>
</dbReference>
<organism evidence="8 9">
    <name type="scientific">Yinghuangia aomiensis</name>
    <dbReference type="NCBI Taxonomy" id="676205"/>
    <lineage>
        <taxon>Bacteria</taxon>
        <taxon>Bacillati</taxon>
        <taxon>Actinomycetota</taxon>
        <taxon>Actinomycetes</taxon>
        <taxon>Kitasatosporales</taxon>
        <taxon>Streptomycetaceae</taxon>
        <taxon>Yinghuangia</taxon>
    </lineage>
</organism>
<dbReference type="Gene3D" id="1.20.1440.230">
    <property type="entry name" value="NADH-ubiquinone oxidoreductase 51kDa subunit, iron-sulphur binding domain"/>
    <property type="match status" value="1"/>
</dbReference>
<keyword evidence="9" id="KW-1185">Reference proteome</keyword>
<evidence type="ECO:0000259" key="7">
    <source>
        <dbReference type="SMART" id="SM00928"/>
    </source>
</evidence>
<dbReference type="PANTHER" id="PTHR43578:SF3">
    <property type="entry name" value="NADH-QUINONE OXIDOREDUCTASE SUBUNIT F"/>
    <property type="match status" value="1"/>
</dbReference>
<evidence type="ECO:0000256" key="2">
    <source>
        <dbReference type="ARBA" id="ARBA00022485"/>
    </source>
</evidence>
<evidence type="ECO:0000256" key="5">
    <source>
        <dbReference type="ARBA" id="ARBA00023014"/>
    </source>
</evidence>
<keyword evidence="4" id="KW-0408">Iron</keyword>
<dbReference type="SUPFAM" id="SSF140490">
    <property type="entry name" value="Nqo1C-terminal domain-like"/>
    <property type="match status" value="1"/>
</dbReference>
<evidence type="ECO:0000256" key="4">
    <source>
        <dbReference type="ARBA" id="ARBA00023004"/>
    </source>
</evidence>
<protein>
    <submittedName>
        <fullName evidence="8">NADH-ubiquinone oxidoreductase-F iron-sulfur binding region domain-containing protein</fullName>
    </submittedName>
</protein>
<dbReference type="RefSeq" id="WP_345679659.1">
    <property type="nucleotide sequence ID" value="NZ_BAABHS010000034.1"/>
</dbReference>
<keyword evidence="2" id="KW-0004">4Fe-4S</keyword>
<comment type="similarity">
    <text evidence="1">Belongs to the complex I 51 kDa subunit family.</text>
</comment>